<keyword evidence="1" id="KW-0472">Membrane</keyword>
<organism evidence="2 3">
    <name type="scientific">bacterium (Candidatus Blackallbacteria) CG17_big_fil_post_rev_8_21_14_2_50_48_46</name>
    <dbReference type="NCBI Taxonomy" id="2014261"/>
    <lineage>
        <taxon>Bacteria</taxon>
        <taxon>Candidatus Blackallbacteria</taxon>
    </lineage>
</organism>
<evidence type="ECO:0000313" key="3">
    <source>
        <dbReference type="Proteomes" id="UP000231019"/>
    </source>
</evidence>
<protein>
    <submittedName>
        <fullName evidence="2">Uncharacterized protein</fullName>
    </submittedName>
</protein>
<evidence type="ECO:0000256" key="1">
    <source>
        <dbReference type="SAM" id="Phobius"/>
    </source>
</evidence>
<name>A0A2M7FXM3_9BACT</name>
<dbReference type="Proteomes" id="UP000231019">
    <property type="component" value="Unassembled WGS sequence"/>
</dbReference>
<feature type="transmembrane region" description="Helical" evidence="1">
    <location>
        <begin position="31"/>
        <end position="54"/>
    </location>
</feature>
<keyword evidence="1" id="KW-0812">Transmembrane</keyword>
<proteinExistence type="predicted"/>
<accession>A0A2M7FXM3</accession>
<comment type="caution">
    <text evidence="2">The sequence shown here is derived from an EMBL/GenBank/DDBJ whole genome shotgun (WGS) entry which is preliminary data.</text>
</comment>
<evidence type="ECO:0000313" key="2">
    <source>
        <dbReference type="EMBL" id="PIW14024.1"/>
    </source>
</evidence>
<dbReference type="AlphaFoldDB" id="A0A2M7FXM3"/>
<keyword evidence="1" id="KW-1133">Transmembrane helix</keyword>
<dbReference type="EMBL" id="PFFQ01000065">
    <property type="protein sequence ID" value="PIW14024.1"/>
    <property type="molecule type" value="Genomic_DNA"/>
</dbReference>
<gene>
    <name evidence="2" type="ORF">COW36_23610</name>
</gene>
<sequence length="74" mass="8253">MLKSRRQGFEVESGENPAPMFVTHWYVLKQALVFALFSVPFLSGLGLFLARLFLRPADQPIGILTKVQGTDTEA</sequence>
<reference evidence="2 3" key="1">
    <citation type="submission" date="2017-09" db="EMBL/GenBank/DDBJ databases">
        <title>Depth-based differentiation of microbial function through sediment-hosted aquifers and enrichment of novel symbionts in the deep terrestrial subsurface.</title>
        <authorList>
            <person name="Probst A.J."/>
            <person name="Ladd B."/>
            <person name="Jarett J.K."/>
            <person name="Geller-Mcgrath D.E."/>
            <person name="Sieber C.M."/>
            <person name="Emerson J.B."/>
            <person name="Anantharaman K."/>
            <person name="Thomas B.C."/>
            <person name="Malmstrom R."/>
            <person name="Stieglmeier M."/>
            <person name="Klingl A."/>
            <person name="Woyke T."/>
            <person name="Ryan C.M."/>
            <person name="Banfield J.F."/>
        </authorList>
    </citation>
    <scope>NUCLEOTIDE SEQUENCE [LARGE SCALE GENOMIC DNA]</scope>
    <source>
        <strain evidence="2">CG17_big_fil_post_rev_8_21_14_2_50_48_46</strain>
    </source>
</reference>